<dbReference type="EMBL" id="JBIAQY010000001">
    <property type="protein sequence ID" value="MFF3566308.1"/>
    <property type="molecule type" value="Genomic_DNA"/>
</dbReference>
<dbReference type="RefSeq" id="WP_051193612.1">
    <property type="nucleotide sequence ID" value="NZ_JBIAQY010000001.1"/>
</dbReference>
<evidence type="ECO:0000256" key="1">
    <source>
        <dbReference type="ARBA" id="ARBA00005417"/>
    </source>
</evidence>
<dbReference type="SUPFAM" id="SSF54631">
    <property type="entry name" value="CBS-domain pair"/>
    <property type="match status" value="1"/>
</dbReference>
<dbReference type="PROSITE" id="PS50893">
    <property type="entry name" value="ABC_TRANSPORTER_2"/>
    <property type="match status" value="1"/>
</dbReference>
<dbReference type="PANTHER" id="PTHR43117">
    <property type="entry name" value="OSMOPROTECTANT IMPORT ATP-BINDING PROTEIN OSMV"/>
    <property type="match status" value="1"/>
</dbReference>
<sequence length="418" mass="44896">MTETATAGSDTAEQRHGAEIVLDSVTKHYPGQRDPAVEEFSITIPAGEIVVFVGPSGCGKTTTMRMINRLIEPTSGTITIDGRDVSGINADRLRRSVGYSIQQAGLFPHLTVARNIATVPGLLGWDRKRISARVDEMLELVGLEPGTFRRRYPRQLSGGQQQRVGVARALAADPPVLLMDEPFGAVDPITRGLLQDELLRLQADLHKTIVFVTHDFNEAVKLGDRIAVLGDRSRILQYDTPAAILADPADDTVAGFVGADAALKQLTLTRVADVDLGQCPTAIESDTPDALRAVLAEREWKWGLILDAQRRPLRWVSADHLAHAATLREAGQPVAGTVALRASLQEALETLLADSTAHAVVTGRRGEYAGLIAIDTLVTHLSVMRDEHSSDTTDSADDAASDPDAPSPDRPTSGEAKP</sequence>
<evidence type="ECO:0000313" key="7">
    <source>
        <dbReference type="EMBL" id="MFF3566308.1"/>
    </source>
</evidence>
<dbReference type="InterPro" id="IPR027417">
    <property type="entry name" value="P-loop_NTPase"/>
</dbReference>
<dbReference type="Gene3D" id="3.40.50.300">
    <property type="entry name" value="P-loop containing nucleotide triphosphate hydrolases"/>
    <property type="match status" value="1"/>
</dbReference>
<dbReference type="InterPro" id="IPR046342">
    <property type="entry name" value="CBS_dom_sf"/>
</dbReference>
<comment type="caution">
    <text evidence="7">The sequence shown here is derived from an EMBL/GenBank/DDBJ whole genome shotgun (WGS) entry which is preliminary data.</text>
</comment>
<keyword evidence="2" id="KW-0813">Transport</keyword>
<keyword evidence="4 7" id="KW-0067">ATP-binding</keyword>
<dbReference type="SUPFAM" id="SSF52540">
    <property type="entry name" value="P-loop containing nucleoside triphosphate hydrolases"/>
    <property type="match status" value="1"/>
</dbReference>
<evidence type="ECO:0000256" key="2">
    <source>
        <dbReference type="ARBA" id="ARBA00022448"/>
    </source>
</evidence>
<name>A0ABW6RQM7_9NOCA</name>
<dbReference type="Proteomes" id="UP001601992">
    <property type="component" value="Unassembled WGS sequence"/>
</dbReference>
<feature type="domain" description="ABC transporter" evidence="6">
    <location>
        <begin position="20"/>
        <end position="257"/>
    </location>
</feature>
<evidence type="ECO:0000259" key="6">
    <source>
        <dbReference type="PROSITE" id="PS50893"/>
    </source>
</evidence>
<gene>
    <name evidence="7" type="ORF">ACFYXQ_00845</name>
</gene>
<organism evidence="7 8">
    <name type="scientific">Nocardia jiangxiensis</name>
    <dbReference type="NCBI Taxonomy" id="282685"/>
    <lineage>
        <taxon>Bacteria</taxon>
        <taxon>Bacillati</taxon>
        <taxon>Actinomycetota</taxon>
        <taxon>Actinomycetes</taxon>
        <taxon>Mycobacteriales</taxon>
        <taxon>Nocardiaceae</taxon>
        <taxon>Nocardia</taxon>
    </lineage>
</organism>
<dbReference type="SMART" id="SM00382">
    <property type="entry name" value="AAA"/>
    <property type="match status" value="1"/>
</dbReference>
<reference evidence="7 8" key="1">
    <citation type="submission" date="2024-10" db="EMBL/GenBank/DDBJ databases">
        <title>The Natural Products Discovery Center: Release of the First 8490 Sequenced Strains for Exploring Actinobacteria Biosynthetic Diversity.</title>
        <authorList>
            <person name="Kalkreuter E."/>
            <person name="Kautsar S.A."/>
            <person name="Yang D."/>
            <person name="Bader C.D."/>
            <person name="Teijaro C.N."/>
            <person name="Fluegel L."/>
            <person name="Davis C.M."/>
            <person name="Simpson J.R."/>
            <person name="Lauterbach L."/>
            <person name="Steele A.D."/>
            <person name="Gui C."/>
            <person name="Meng S."/>
            <person name="Li G."/>
            <person name="Viehrig K."/>
            <person name="Ye F."/>
            <person name="Su P."/>
            <person name="Kiefer A.F."/>
            <person name="Nichols A."/>
            <person name="Cepeda A.J."/>
            <person name="Yan W."/>
            <person name="Fan B."/>
            <person name="Jiang Y."/>
            <person name="Adhikari A."/>
            <person name="Zheng C.-J."/>
            <person name="Schuster L."/>
            <person name="Cowan T.M."/>
            <person name="Smanski M.J."/>
            <person name="Chevrette M.G."/>
            <person name="De Carvalho L.P.S."/>
            <person name="Shen B."/>
        </authorList>
    </citation>
    <scope>NUCLEOTIDE SEQUENCE [LARGE SCALE GENOMIC DNA]</scope>
    <source>
        <strain evidence="7 8">NPDC002593</strain>
    </source>
</reference>
<keyword evidence="8" id="KW-1185">Reference proteome</keyword>
<dbReference type="InterPro" id="IPR017871">
    <property type="entry name" value="ABC_transporter-like_CS"/>
</dbReference>
<comment type="similarity">
    <text evidence="1">Belongs to the ABC transporter superfamily.</text>
</comment>
<dbReference type="InterPro" id="IPR003439">
    <property type="entry name" value="ABC_transporter-like_ATP-bd"/>
</dbReference>
<evidence type="ECO:0000256" key="5">
    <source>
        <dbReference type="SAM" id="MobiDB-lite"/>
    </source>
</evidence>
<protein>
    <submittedName>
        <fullName evidence="7">ABC transporter ATP-binding protein</fullName>
    </submittedName>
</protein>
<dbReference type="PANTHER" id="PTHR43117:SF4">
    <property type="entry name" value="OSMOPROTECTANT IMPORT ATP-BINDING PROTEIN OSMV"/>
    <property type="match status" value="1"/>
</dbReference>
<dbReference type="InterPro" id="IPR003593">
    <property type="entry name" value="AAA+_ATPase"/>
</dbReference>
<dbReference type="GO" id="GO:0005524">
    <property type="term" value="F:ATP binding"/>
    <property type="evidence" value="ECO:0007669"/>
    <property type="project" value="UniProtKB-KW"/>
</dbReference>
<keyword evidence="3" id="KW-0547">Nucleotide-binding</keyword>
<dbReference type="PROSITE" id="PS00211">
    <property type="entry name" value="ABC_TRANSPORTER_1"/>
    <property type="match status" value="1"/>
</dbReference>
<evidence type="ECO:0000256" key="3">
    <source>
        <dbReference type="ARBA" id="ARBA00022741"/>
    </source>
</evidence>
<feature type="region of interest" description="Disordered" evidence="5">
    <location>
        <begin position="385"/>
        <end position="418"/>
    </location>
</feature>
<evidence type="ECO:0000313" key="8">
    <source>
        <dbReference type="Proteomes" id="UP001601992"/>
    </source>
</evidence>
<accession>A0ABW6RQM7</accession>
<dbReference type="Pfam" id="PF00005">
    <property type="entry name" value="ABC_tran"/>
    <property type="match status" value="1"/>
</dbReference>
<evidence type="ECO:0000256" key="4">
    <source>
        <dbReference type="ARBA" id="ARBA00022840"/>
    </source>
</evidence>
<proteinExistence type="inferred from homology"/>